<evidence type="ECO:0000256" key="6">
    <source>
        <dbReference type="ARBA" id="ARBA00023049"/>
    </source>
</evidence>
<keyword evidence="3" id="KW-0479">Metal-binding</keyword>
<dbReference type="EMBL" id="CAJVPV010025207">
    <property type="protein sequence ID" value="CAG8728396.1"/>
    <property type="molecule type" value="Genomic_DNA"/>
</dbReference>
<keyword evidence="9" id="KW-1185">Reference proteome</keyword>
<dbReference type="InterPro" id="IPR011765">
    <property type="entry name" value="Pept_M16_N"/>
</dbReference>
<keyword evidence="2" id="KW-0645">Protease</keyword>
<name>A0A9N9NG43_9GLOM</name>
<keyword evidence="5" id="KW-0862">Zinc</keyword>
<dbReference type="Proteomes" id="UP000789342">
    <property type="component" value="Unassembled WGS sequence"/>
</dbReference>
<evidence type="ECO:0000256" key="1">
    <source>
        <dbReference type="ARBA" id="ARBA00007261"/>
    </source>
</evidence>
<dbReference type="GO" id="GO:0051603">
    <property type="term" value="P:proteolysis involved in protein catabolic process"/>
    <property type="evidence" value="ECO:0007669"/>
    <property type="project" value="TreeGrafter"/>
</dbReference>
<dbReference type="GO" id="GO:0004222">
    <property type="term" value="F:metalloendopeptidase activity"/>
    <property type="evidence" value="ECO:0007669"/>
    <property type="project" value="TreeGrafter"/>
</dbReference>
<evidence type="ECO:0000313" key="8">
    <source>
        <dbReference type="EMBL" id="CAG8728396.1"/>
    </source>
</evidence>
<evidence type="ECO:0000256" key="3">
    <source>
        <dbReference type="ARBA" id="ARBA00022723"/>
    </source>
</evidence>
<dbReference type="Gene3D" id="3.30.830.10">
    <property type="entry name" value="Metalloenzyme, LuxS/M16 peptidase-like"/>
    <property type="match status" value="1"/>
</dbReference>
<feature type="domain" description="Peptidase M16 N-terminal" evidence="7">
    <location>
        <begin position="49"/>
        <end position="89"/>
    </location>
</feature>
<dbReference type="InterPro" id="IPR050626">
    <property type="entry name" value="Peptidase_M16"/>
</dbReference>
<comment type="caution">
    <text evidence="8">The sequence shown here is derived from an EMBL/GenBank/DDBJ whole genome shotgun (WGS) entry which is preliminary data.</text>
</comment>
<comment type="similarity">
    <text evidence="1">Belongs to the peptidase M16 family.</text>
</comment>
<dbReference type="GO" id="GO:0043171">
    <property type="term" value="P:peptide catabolic process"/>
    <property type="evidence" value="ECO:0007669"/>
    <property type="project" value="TreeGrafter"/>
</dbReference>
<dbReference type="GO" id="GO:0005739">
    <property type="term" value="C:mitochondrion"/>
    <property type="evidence" value="ECO:0007669"/>
    <property type="project" value="TreeGrafter"/>
</dbReference>
<evidence type="ECO:0000256" key="4">
    <source>
        <dbReference type="ARBA" id="ARBA00022801"/>
    </source>
</evidence>
<gene>
    <name evidence="8" type="ORF">AMORRO_LOCUS13830</name>
</gene>
<evidence type="ECO:0000256" key="5">
    <source>
        <dbReference type="ARBA" id="ARBA00022833"/>
    </source>
</evidence>
<keyword evidence="4" id="KW-0378">Hydrolase</keyword>
<dbReference type="GO" id="GO:0005829">
    <property type="term" value="C:cytosol"/>
    <property type="evidence" value="ECO:0007669"/>
    <property type="project" value="TreeGrafter"/>
</dbReference>
<proteinExistence type="inferred from homology"/>
<dbReference type="Pfam" id="PF00675">
    <property type="entry name" value="Peptidase_M16"/>
    <property type="match status" value="1"/>
</dbReference>
<evidence type="ECO:0000256" key="2">
    <source>
        <dbReference type="ARBA" id="ARBA00022670"/>
    </source>
</evidence>
<dbReference type="GO" id="GO:0046872">
    <property type="term" value="F:metal ion binding"/>
    <property type="evidence" value="ECO:0007669"/>
    <property type="project" value="UniProtKB-KW"/>
</dbReference>
<evidence type="ECO:0000259" key="7">
    <source>
        <dbReference type="Pfam" id="PF00675"/>
    </source>
</evidence>
<sequence length="89" mass="9833">MSLPFANLPPNFAISPSGSHAVLLTPLEKSENDKRSYRLIRLANELEALLVHDSETDKSCAALDIHVGHLSDPNNLQGLAHFCEHLLFM</sequence>
<evidence type="ECO:0000313" key="9">
    <source>
        <dbReference type="Proteomes" id="UP000789342"/>
    </source>
</evidence>
<dbReference type="InterPro" id="IPR011249">
    <property type="entry name" value="Metalloenz_LuxS/M16"/>
</dbReference>
<dbReference type="PANTHER" id="PTHR43690">
    <property type="entry name" value="NARDILYSIN"/>
    <property type="match status" value="1"/>
</dbReference>
<keyword evidence="6" id="KW-0482">Metalloprotease</keyword>
<feature type="non-terminal residue" evidence="8">
    <location>
        <position position="1"/>
    </location>
</feature>
<organism evidence="8 9">
    <name type="scientific">Acaulospora morrowiae</name>
    <dbReference type="NCBI Taxonomy" id="94023"/>
    <lineage>
        <taxon>Eukaryota</taxon>
        <taxon>Fungi</taxon>
        <taxon>Fungi incertae sedis</taxon>
        <taxon>Mucoromycota</taxon>
        <taxon>Glomeromycotina</taxon>
        <taxon>Glomeromycetes</taxon>
        <taxon>Diversisporales</taxon>
        <taxon>Acaulosporaceae</taxon>
        <taxon>Acaulospora</taxon>
    </lineage>
</organism>
<dbReference type="SUPFAM" id="SSF63411">
    <property type="entry name" value="LuxS/MPP-like metallohydrolase"/>
    <property type="match status" value="1"/>
</dbReference>
<protein>
    <submittedName>
        <fullName evidence="8">1021_t:CDS:1</fullName>
    </submittedName>
</protein>
<dbReference type="AlphaFoldDB" id="A0A9N9NG43"/>
<reference evidence="8" key="1">
    <citation type="submission" date="2021-06" db="EMBL/GenBank/DDBJ databases">
        <authorList>
            <person name="Kallberg Y."/>
            <person name="Tangrot J."/>
            <person name="Rosling A."/>
        </authorList>
    </citation>
    <scope>NUCLEOTIDE SEQUENCE</scope>
    <source>
        <strain evidence="8">CL551</strain>
    </source>
</reference>
<dbReference type="OrthoDB" id="952271at2759"/>
<dbReference type="PANTHER" id="PTHR43690:SF18">
    <property type="entry name" value="INSULIN-DEGRADING ENZYME-RELATED"/>
    <property type="match status" value="1"/>
</dbReference>
<accession>A0A9N9NG43</accession>